<protein>
    <recommendedName>
        <fullName evidence="6">N-acetyltransferase</fullName>
    </recommendedName>
</protein>
<accession>A0ABP9H989</accession>
<keyword evidence="2" id="KW-0677">Repeat</keyword>
<dbReference type="EMBL" id="BAABHS010000009">
    <property type="protein sequence ID" value="GAA4964421.1"/>
    <property type="molecule type" value="Genomic_DNA"/>
</dbReference>
<dbReference type="Gene3D" id="2.160.10.10">
    <property type="entry name" value="Hexapeptide repeat proteins"/>
    <property type="match status" value="1"/>
</dbReference>
<evidence type="ECO:0008006" key="6">
    <source>
        <dbReference type="Google" id="ProtNLM"/>
    </source>
</evidence>
<dbReference type="PANTHER" id="PTHR43300">
    <property type="entry name" value="ACETYLTRANSFERASE"/>
    <property type="match status" value="1"/>
</dbReference>
<proteinExistence type="predicted"/>
<dbReference type="InterPro" id="IPR050179">
    <property type="entry name" value="Trans_hexapeptide_repeat"/>
</dbReference>
<name>A0ABP9H989_9ACTN</name>
<evidence type="ECO:0000313" key="5">
    <source>
        <dbReference type="Proteomes" id="UP001500466"/>
    </source>
</evidence>
<sequence length="280" mass="29020">MPTPADPEHTEEPRVEPTGSVDPITRPADPGGRADGGVDLAGRAGLPGPGGEPDPVRIMASADVDATAAIGAGSTVWHLAQIREDAVLGTGCIIGRGAYVGPAVELGDNVKLQNYALVYEPARLEDGVFIGPAAVLTNDMYPRSIDPEGSLKRVGDWHAQGVTVREGAAVGARAVVVAGITIGRWALVGAGAVVTRDVPDYALVAGVPARRVKWVGRAGVPLVPDQAGSGEEPGEAEDGCTQAVRRWVCPETGARFIEIDETLSEVTPSWSDPSPRRHPA</sequence>
<dbReference type="SUPFAM" id="SSF51161">
    <property type="entry name" value="Trimeric LpxA-like enzymes"/>
    <property type="match status" value="1"/>
</dbReference>
<dbReference type="InterPro" id="IPR011004">
    <property type="entry name" value="Trimer_LpxA-like_sf"/>
</dbReference>
<feature type="compositionally biased region" description="Basic and acidic residues" evidence="3">
    <location>
        <begin position="1"/>
        <end position="15"/>
    </location>
</feature>
<gene>
    <name evidence="4" type="ORF">GCM10023205_30680</name>
</gene>
<comment type="caution">
    <text evidence="4">The sequence shown here is derived from an EMBL/GenBank/DDBJ whole genome shotgun (WGS) entry which is preliminary data.</text>
</comment>
<reference evidence="5" key="1">
    <citation type="journal article" date="2019" name="Int. J. Syst. Evol. Microbiol.">
        <title>The Global Catalogue of Microorganisms (GCM) 10K type strain sequencing project: providing services to taxonomists for standard genome sequencing and annotation.</title>
        <authorList>
            <consortium name="The Broad Institute Genomics Platform"/>
            <consortium name="The Broad Institute Genome Sequencing Center for Infectious Disease"/>
            <person name="Wu L."/>
            <person name="Ma J."/>
        </authorList>
    </citation>
    <scope>NUCLEOTIDE SEQUENCE [LARGE SCALE GENOMIC DNA]</scope>
    <source>
        <strain evidence="5">JCM 17986</strain>
    </source>
</reference>
<evidence type="ECO:0000313" key="4">
    <source>
        <dbReference type="EMBL" id="GAA4964421.1"/>
    </source>
</evidence>
<dbReference type="PROSITE" id="PS00101">
    <property type="entry name" value="HEXAPEP_TRANSFERASES"/>
    <property type="match status" value="1"/>
</dbReference>
<dbReference type="CDD" id="cd03358">
    <property type="entry name" value="LbH_WxcM_N_like"/>
    <property type="match status" value="1"/>
</dbReference>
<dbReference type="InterPro" id="IPR018357">
    <property type="entry name" value="Hexapep_transf_CS"/>
</dbReference>
<keyword evidence="1" id="KW-0808">Transferase</keyword>
<organism evidence="4 5">
    <name type="scientific">Yinghuangia aomiensis</name>
    <dbReference type="NCBI Taxonomy" id="676205"/>
    <lineage>
        <taxon>Bacteria</taxon>
        <taxon>Bacillati</taxon>
        <taxon>Actinomycetota</taxon>
        <taxon>Actinomycetes</taxon>
        <taxon>Kitasatosporales</taxon>
        <taxon>Streptomycetaceae</taxon>
        <taxon>Yinghuangia</taxon>
    </lineage>
</organism>
<keyword evidence="5" id="KW-1185">Reference proteome</keyword>
<dbReference type="PANTHER" id="PTHR43300:SF4">
    <property type="entry name" value="ACYL-[ACYL-CARRIER-PROTEIN]--UDP-N-ACETYLGLUCOSAMINE O-ACYLTRANSFERASE"/>
    <property type="match status" value="1"/>
</dbReference>
<evidence type="ECO:0000256" key="2">
    <source>
        <dbReference type="ARBA" id="ARBA00022737"/>
    </source>
</evidence>
<dbReference type="InterPro" id="IPR001451">
    <property type="entry name" value="Hexapep"/>
</dbReference>
<feature type="region of interest" description="Disordered" evidence="3">
    <location>
        <begin position="1"/>
        <end position="54"/>
    </location>
</feature>
<dbReference type="Proteomes" id="UP001500466">
    <property type="component" value="Unassembled WGS sequence"/>
</dbReference>
<evidence type="ECO:0000256" key="3">
    <source>
        <dbReference type="SAM" id="MobiDB-lite"/>
    </source>
</evidence>
<evidence type="ECO:0000256" key="1">
    <source>
        <dbReference type="ARBA" id="ARBA00022679"/>
    </source>
</evidence>
<dbReference type="Pfam" id="PF14602">
    <property type="entry name" value="Hexapep_2"/>
    <property type="match status" value="2"/>
</dbReference>